<reference evidence="8" key="1">
    <citation type="journal article" date="2014" name="Front. Microbiol.">
        <title>High frequency of phylogenetically diverse reductive dehalogenase-homologous genes in deep subseafloor sedimentary metagenomes.</title>
        <authorList>
            <person name="Kawai M."/>
            <person name="Futagami T."/>
            <person name="Toyoda A."/>
            <person name="Takaki Y."/>
            <person name="Nishi S."/>
            <person name="Hori S."/>
            <person name="Arai W."/>
            <person name="Tsubouchi T."/>
            <person name="Morono Y."/>
            <person name="Uchiyama I."/>
            <person name="Ito T."/>
            <person name="Fujiyama A."/>
            <person name="Inagaki F."/>
            <person name="Takami H."/>
        </authorList>
    </citation>
    <scope>NUCLEOTIDE SEQUENCE</scope>
    <source>
        <strain evidence="8">Expedition CK06-06</strain>
    </source>
</reference>
<organism evidence="8">
    <name type="scientific">marine sediment metagenome</name>
    <dbReference type="NCBI Taxonomy" id="412755"/>
    <lineage>
        <taxon>unclassified sequences</taxon>
        <taxon>metagenomes</taxon>
        <taxon>ecological metagenomes</taxon>
    </lineage>
</organism>
<dbReference type="InterPro" id="IPR039425">
    <property type="entry name" value="RNA_pol_sigma-70-like"/>
</dbReference>
<feature type="domain" description="RNA polymerase sigma-70 region 2" evidence="7">
    <location>
        <begin position="17"/>
        <end position="79"/>
    </location>
</feature>
<evidence type="ECO:0000313" key="8">
    <source>
        <dbReference type="EMBL" id="GAH72040.1"/>
    </source>
</evidence>
<sequence length="146" mass="16864">MTLRDKDSDAQERRLVAYAPRVYGLLVRMVGNRDTAEDLTQETLLRAFRAFETYRPEGKFRAWIFRIAKNAARDWLRRRPLEPALGLDADWPEAAPASPRRQSRPEDPLLRGERASKVEAALQRLPAPDREVLLLRYYGGLAFNDI</sequence>
<feature type="non-terminal residue" evidence="8">
    <location>
        <position position="146"/>
    </location>
</feature>
<dbReference type="InterPro" id="IPR000838">
    <property type="entry name" value="RNA_pol_sigma70_ECF_CS"/>
</dbReference>
<dbReference type="InterPro" id="IPR013324">
    <property type="entry name" value="RNA_pol_sigma_r3/r4-like"/>
</dbReference>
<comment type="similarity">
    <text evidence="1">Belongs to the sigma-70 factor family. ECF subfamily.</text>
</comment>
<dbReference type="GO" id="GO:0003677">
    <property type="term" value="F:DNA binding"/>
    <property type="evidence" value="ECO:0007669"/>
    <property type="project" value="UniProtKB-KW"/>
</dbReference>
<protein>
    <recommendedName>
        <fullName evidence="7">RNA polymerase sigma-70 region 2 domain-containing protein</fullName>
    </recommendedName>
</protein>
<dbReference type="PROSITE" id="PS01063">
    <property type="entry name" value="SIGMA70_ECF"/>
    <property type="match status" value="1"/>
</dbReference>
<dbReference type="Gene3D" id="1.10.1740.10">
    <property type="match status" value="1"/>
</dbReference>
<gene>
    <name evidence="8" type="ORF">S03H2_47478</name>
</gene>
<dbReference type="PANTHER" id="PTHR43133:SF8">
    <property type="entry name" value="RNA POLYMERASE SIGMA FACTOR HI_1459-RELATED"/>
    <property type="match status" value="1"/>
</dbReference>
<evidence type="ECO:0000256" key="3">
    <source>
        <dbReference type="ARBA" id="ARBA00023082"/>
    </source>
</evidence>
<dbReference type="InterPro" id="IPR036388">
    <property type="entry name" value="WH-like_DNA-bd_sf"/>
</dbReference>
<dbReference type="EMBL" id="BARU01029878">
    <property type="protein sequence ID" value="GAH72040.1"/>
    <property type="molecule type" value="Genomic_DNA"/>
</dbReference>
<feature type="compositionally biased region" description="Basic and acidic residues" evidence="6">
    <location>
        <begin position="103"/>
        <end position="112"/>
    </location>
</feature>
<dbReference type="InterPro" id="IPR007627">
    <property type="entry name" value="RNA_pol_sigma70_r2"/>
</dbReference>
<dbReference type="Gene3D" id="1.10.10.10">
    <property type="entry name" value="Winged helix-like DNA-binding domain superfamily/Winged helix DNA-binding domain"/>
    <property type="match status" value="1"/>
</dbReference>
<keyword evidence="5" id="KW-0804">Transcription</keyword>
<dbReference type="AlphaFoldDB" id="X1IS24"/>
<keyword evidence="2" id="KW-0805">Transcription regulation</keyword>
<dbReference type="PANTHER" id="PTHR43133">
    <property type="entry name" value="RNA POLYMERASE ECF-TYPE SIGMA FACTO"/>
    <property type="match status" value="1"/>
</dbReference>
<evidence type="ECO:0000256" key="5">
    <source>
        <dbReference type="ARBA" id="ARBA00023163"/>
    </source>
</evidence>
<keyword evidence="4" id="KW-0238">DNA-binding</keyword>
<dbReference type="SUPFAM" id="SSF88659">
    <property type="entry name" value="Sigma3 and sigma4 domains of RNA polymerase sigma factors"/>
    <property type="match status" value="1"/>
</dbReference>
<name>X1IS24_9ZZZZ</name>
<evidence type="ECO:0000259" key="7">
    <source>
        <dbReference type="Pfam" id="PF04542"/>
    </source>
</evidence>
<dbReference type="Pfam" id="PF04542">
    <property type="entry name" value="Sigma70_r2"/>
    <property type="match status" value="1"/>
</dbReference>
<evidence type="ECO:0000256" key="4">
    <source>
        <dbReference type="ARBA" id="ARBA00023125"/>
    </source>
</evidence>
<accession>X1IS24</accession>
<dbReference type="GO" id="GO:0016987">
    <property type="term" value="F:sigma factor activity"/>
    <property type="evidence" value="ECO:0007669"/>
    <property type="project" value="UniProtKB-KW"/>
</dbReference>
<dbReference type="NCBIfam" id="TIGR02937">
    <property type="entry name" value="sigma70-ECF"/>
    <property type="match status" value="1"/>
</dbReference>
<dbReference type="InterPro" id="IPR013325">
    <property type="entry name" value="RNA_pol_sigma_r2"/>
</dbReference>
<dbReference type="GO" id="GO:0006352">
    <property type="term" value="P:DNA-templated transcription initiation"/>
    <property type="evidence" value="ECO:0007669"/>
    <property type="project" value="InterPro"/>
</dbReference>
<evidence type="ECO:0000256" key="1">
    <source>
        <dbReference type="ARBA" id="ARBA00010641"/>
    </source>
</evidence>
<dbReference type="SUPFAM" id="SSF88946">
    <property type="entry name" value="Sigma2 domain of RNA polymerase sigma factors"/>
    <property type="match status" value="1"/>
</dbReference>
<dbReference type="InterPro" id="IPR014284">
    <property type="entry name" value="RNA_pol_sigma-70_dom"/>
</dbReference>
<evidence type="ECO:0000256" key="2">
    <source>
        <dbReference type="ARBA" id="ARBA00023015"/>
    </source>
</evidence>
<comment type="caution">
    <text evidence="8">The sequence shown here is derived from an EMBL/GenBank/DDBJ whole genome shotgun (WGS) entry which is preliminary data.</text>
</comment>
<proteinExistence type="inferred from homology"/>
<evidence type="ECO:0000256" key="6">
    <source>
        <dbReference type="SAM" id="MobiDB-lite"/>
    </source>
</evidence>
<feature type="region of interest" description="Disordered" evidence="6">
    <location>
        <begin position="88"/>
        <end position="112"/>
    </location>
</feature>
<keyword evidence="3" id="KW-0731">Sigma factor</keyword>